<organism evidence="1 2">
    <name type="scientific">Selenihalanaerobacter shriftii</name>
    <dbReference type="NCBI Taxonomy" id="142842"/>
    <lineage>
        <taxon>Bacteria</taxon>
        <taxon>Bacillati</taxon>
        <taxon>Bacillota</taxon>
        <taxon>Clostridia</taxon>
        <taxon>Halanaerobiales</taxon>
        <taxon>Halobacteroidaceae</taxon>
        <taxon>Selenihalanaerobacter</taxon>
    </lineage>
</organism>
<dbReference type="Proteomes" id="UP000190625">
    <property type="component" value="Unassembled WGS sequence"/>
</dbReference>
<proteinExistence type="predicted"/>
<evidence type="ECO:0000313" key="2">
    <source>
        <dbReference type="Proteomes" id="UP000190625"/>
    </source>
</evidence>
<gene>
    <name evidence="1" type="ORF">SAMN02745118_01085</name>
</gene>
<protein>
    <submittedName>
        <fullName evidence="1">Uncharacterized protein</fullName>
    </submittedName>
</protein>
<reference evidence="2" key="1">
    <citation type="submission" date="2017-02" db="EMBL/GenBank/DDBJ databases">
        <authorList>
            <person name="Varghese N."/>
            <person name="Submissions S."/>
        </authorList>
    </citation>
    <scope>NUCLEOTIDE SEQUENCE [LARGE SCALE GENOMIC DNA]</scope>
    <source>
        <strain evidence="2">ATCC BAA-73</strain>
    </source>
</reference>
<dbReference type="OrthoDB" id="9883675at2"/>
<sequence>MSKKTHYLADSNTKEIHDLSNPVMDCKLEKINKEYITFLQNNQELNEYLDEGYDGCPFCLRTRSQKAKKSS</sequence>
<name>A0A1T4LD06_9FIRM</name>
<dbReference type="EMBL" id="FUWM01000008">
    <property type="protein sequence ID" value="SJZ52533.1"/>
    <property type="molecule type" value="Genomic_DNA"/>
</dbReference>
<dbReference type="AlphaFoldDB" id="A0A1T4LD06"/>
<keyword evidence="2" id="KW-1185">Reference proteome</keyword>
<evidence type="ECO:0000313" key="1">
    <source>
        <dbReference type="EMBL" id="SJZ52533.1"/>
    </source>
</evidence>
<dbReference type="RefSeq" id="WP_078809579.1">
    <property type="nucleotide sequence ID" value="NZ_FUWM01000008.1"/>
</dbReference>
<dbReference type="STRING" id="142842.SAMN02745118_01085"/>
<accession>A0A1T4LD06</accession>